<protein>
    <submittedName>
        <fullName evidence="2">Uncharacterized protein</fullName>
    </submittedName>
</protein>
<evidence type="ECO:0000313" key="2">
    <source>
        <dbReference type="EMBL" id="OQR89149.1"/>
    </source>
</evidence>
<reference evidence="2 3" key="1">
    <citation type="journal article" date="2014" name="Genome Biol. Evol.">
        <title>The secreted proteins of Achlya hypogyna and Thraustotheca clavata identify the ancestral oomycete secretome and reveal gene acquisitions by horizontal gene transfer.</title>
        <authorList>
            <person name="Misner I."/>
            <person name="Blouin N."/>
            <person name="Leonard G."/>
            <person name="Richards T.A."/>
            <person name="Lane C.E."/>
        </authorList>
    </citation>
    <scope>NUCLEOTIDE SEQUENCE [LARGE SCALE GENOMIC DNA]</scope>
    <source>
        <strain evidence="2 3">ATCC 34112</strain>
    </source>
</reference>
<accession>A0A1V9YTL3</accession>
<organism evidence="2 3">
    <name type="scientific">Thraustotheca clavata</name>
    <dbReference type="NCBI Taxonomy" id="74557"/>
    <lineage>
        <taxon>Eukaryota</taxon>
        <taxon>Sar</taxon>
        <taxon>Stramenopiles</taxon>
        <taxon>Oomycota</taxon>
        <taxon>Saprolegniomycetes</taxon>
        <taxon>Saprolegniales</taxon>
        <taxon>Achlyaceae</taxon>
        <taxon>Thraustotheca</taxon>
    </lineage>
</organism>
<feature type="region of interest" description="Disordered" evidence="1">
    <location>
        <begin position="1"/>
        <end position="20"/>
    </location>
</feature>
<gene>
    <name evidence="2" type="ORF">THRCLA_22734</name>
</gene>
<name>A0A1V9YTL3_9STRA</name>
<keyword evidence="3" id="KW-1185">Reference proteome</keyword>
<dbReference type="AlphaFoldDB" id="A0A1V9YTL3"/>
<feature type="non-terminal residue" evidence="2">
    <location>
        <position position="68"/>
    </location>
</feature>
<evidence type="ECO:0000313" key="3">
    <source>
        <dbReference type="Proteomes" id="UP000243217"/>
    </source>
</evidence>
<dbReference type="EMBL" id="JNBS01002842">
    <property type="protein sequence ID" value="OQR89149.1"/>
    <property type="molecule type" value="Genomic_DNA"/>
</dbReference>
<evidence type="ECO:0000256" key="1">
    <source>
        <dbReference type="SAM" id="MobiDB-lite"/>
    </source>
</evidence>
<dbReference type="Proteomes" id="UP000243217">
    <property type="component" value="Unassembled WGS sequence"/>
</dbReference>
<sequence length="68" mass="7618">MATMHSSANETSLGPRTNPTLRINNAIRKALTDWNRVEDTLNTDGNDGFYLCPATLNDWDTYVESEAQ</sequence>
<proteinExistence type="predicted"/>
<comment type="caution">
    <text evidence="2">The sequence shown here is derived from an EMBL/GenBank/DDBJ whole genome shotgun (WGS) entry which is preliminary data.</text>
</comment>